<dbReference type="InterPro" id="IPR057480">
    <property type="entry name" value="MAP1A/B/S-like_MBL"/>
</dbReference>
<dbReference type="GO" id="GO:0031114">
    <property type="term" value="P:regulation of microtubule depolymerization"/>
    <property type="evidence" value="ECO:0007669"/>
    <property type="project" value="TreeGrafter"/>
</dbReference>
<evidence type="ECO:0000256" key="1">
    <source>
        <dbReference type="SAM" id="MobiDB-lite"/>
    </source>
</evidence>
<comment type="caution">
    <text evidence="4">The sequence shown here is derived from an EMBL/GenBank/DDBJ whole genome shotgun (WGS) entry which is preliminary data.</text>
</comment>
<dbReference type="Pfam" id="PF25281">
    <property type="entry name" value="MBL_MAP1B"/>
    <property type="match status" value="1"/>
</dbReference>
<feature type="region of interest" description="Disordered" evidence="1">
    <location>
        <begin position="458"/>
        <end position="554"/>
    </location>
</feature>
<dbReference type="AlphaFoldDB" id="A0A6A4X2J5"/>
<evidence type="ECO:0000259" key="3">
    <source>
        <dbReference type="Pfam" id="PF25281"/>
    </source>
</evidence>
<evidence type="ECO:0000313" key="4">
    <source>
        <dbReference type="EMBL" id="KAF0309128.1"/>
    </source>
</evidence>
<gene>
    <name evidence="4" type="primary">futsch_0</name>
    <name evidence="4" type="ORF">FJT64_019731</name>
</gene>
<dbReference type="GO" id="GO:0030425">
    <property type="term" value="C:dendrite"/>
    <property type="evidence" value="ECO:0007669"/>
    <property type="project" value="TreeGrafter"/>
</dbReference>
<feature type="compositionally biased region" description="Acidic residues" evidence="1">
    <location>
        <begin position="500"/>
        <end position="509"/>
    </location>
</feature>
<dbReference type="PANTHER" id="PTHR13843">
    <property type="entry name" value="MICROTUBULE-ASSOCIATED PROTEIN"/>
    <property type="match status" value="1"/>
</dbReference>
<sequence length="584" mass="65304">MHSMTGLSSWDQRQCGVDLGQELQALIDANPEGEQFKFGERLIQFASENIVAEILVNPQVYTFQQCLKNMLASFTRHRHLIHAGYVFSGNGSWILQDGTFSGSDLLDALRETDVQRVTRAYESSLSVHIHCPEEGIWRSEALLKDPVFAASKVSMNPPDGDSSPAQLVAFRDYLSGFLTPASLEDLLNPSDVVGNIRFSRPTLYVFPGGQGDAAMFGINGFNILFDGGFSRRTCCWNFVRHLDRLDAVLMSRLNNGNLMGMSAMLQRKVDNATYPQMGHFFANLVDQKSAVDVDKDADPLLVNTQLEAQRLLENLRALSLKPTPCLRENSTEPINLYHKVGHGRLDLYVLNPQRDANEMQAFLKSWTEGPDQSRVTLRVKGREFPVANLVSICCLLVWVPDDRHDTVTRLLFPGSTPQQKVFEGLDRLKHLDFMKTPVCYVKSLGVKKHKTLDTLIKSGTKAPPIEDDTEKEKESVAEEKLTSPKGEKDELNRRTKDNTPEEPQDEELPSADMGAETRESPSPSPAYVEGGEPSPKNSGHLEGIYTSPRRDIYPIGEPYVEKGVEAETRHETVQQERAETKALV</sequence>
<dbReference type="Proteomes" id="UP000440578">
    <property type="component" value="Unassembled WGS sequence"/>
</dbReference>
<accession>A0A6A4X2J5</accession>
<dbReference type="OrthoDB" id="5371837at2759"/>
<dbReference type="GO" id="GO:0000226">
    <property type="term" value="P:microtubule cytoskeleton organization"/>
    <property type="evidence" value="ECO:0007669"/>
    <property type="project" value="InterPro"/>
</dbReference>
<dbReference type="InterPro" id="IPR026074">
    <property type="entry name" value="MAP1"/>
</dbReference>
<feature type="compositionally biased region" description="Basic and acidic residues" evidence="1">
    <location>
        <begin position="470"/>
        <end position="499"/>
    </location>
</feature>
<dbReference type="PANTHER" id="PTHR13843:SF12">
    <property type="entry name" value="ATPASE F1_V1_A1 COMPLEX ALPHA_BETA SUBUNIT NUCLEOTIDE-BINDING DOMAIN-CONTAINING PROTEIN"/>
    <property type="match status" value="1"/>
</dbReference>
<dbReference type="GO" id="GO:0016358">
    <property type="term" value="P:dendrite development"/>
    <property type="evidence" value="ECO:0007669"/>
    <property type="project" value="TreeGrafter"/>
</dbReference>
<dbReference type="InterPro" id="IPR056617">
    <property type="entry name" value="MAP1B/S_N"/>
</dbReference>
<dbReference type="GO" id="GO:0007409">
    <property type="term" value="P:axonogenesis"/>
    <property type="evidence" value="ECO:0007669"/>
    <property type="project" value="TreeGrafter"/>
</dbReference>
<dbReference type="Pfam" id="PF23415">
    <property type="entry name" value="MAPB1_N"/>
    <property type="match status" value="1"/>
</dbReference>
<dbReference type="GO" id="GO:0043025">
    <property type="term" value="C:neuronal cell body"/>
    <property type="evidence" value="ECO:0007669"/>
    <property type="project" value="TreeGrafter"/>
</dbReference>
<name>A0A6A4X2J5_AMPAM</name>
<dbReference type="EMBL" id="VIIS01000433">
    <property type="protein sequence ID" value="KAF0309128.1"/>
    <property type="molecule type" value="Genomic_DNA"/>
</dbReference>
<dbReference type="GO" id="GO:0003779">
    <property type="term" value="F:actin binding"/>
    <property type="evidence" value="ECO:0007669"/>
    <property type="project" value="TreeGrafter"/>
</dbReference>
<dbReference type="GO" id="GO:0005875">
    <property type="term" value="C:microtubule associated complex"/>
    <property type="evidence" value="ECO:0007669"/>
    <property type="project" value="TreeGrafter"/>
</dbReference>
<dbReference type="GO" id="GO:0008017">
    <property type="term" value="F:microtubule binding"/>
    <property type="evidence" value="ECO:0007669"/>
    <property type="project" value="InterPro"/>
</dbReference>
<dbReference type="GO" id="GO:0005829">
    <property type="term" value="C:cytosol"/>
    <property type="evidence" value="ECO:0007669"/>
    <property type="project" value="TreeGrafter"/>
</dbReference>
<dbReference type="GO" id="GO:0005874">
    <property type="term" value="C:microtubule"/>
    <property type="evidence" value="ECO:0007669"/>
    <property type="project" value="InterPro"/>
</dbReference>
<reference evidence="4 5" key="1">
    <citation type="submission" date="2019-07" db="EMBL/GenBank/DDBJ databases">
        <title>Draft genome assembly of a fouling barnacle, Amphibalanus amphitrite (Darwin, 1854): The first reference genome for Thecostraca.</title>
        <authorList>
            <person name="Kim W."/>
        </authorList>
    </citation>
    <scope>NUCLEOTIDE SEQUENCE [LARGE SCALE GENOMIC DNA]</scope>
    <source>
        <strain evidence="4">SNU_AA5</strain>
        <tissue evidence="4">Soma without cirri and trophi</tissue>
    </source>
</reference>
<dbReference type="GO" id="GO:0045202">
    <property type="term" value="C:synapse"/>
    <property type="evidence" value="ECO:0007669"/>
    <property type="project" value="TreeGrafter"/>
</dbReference>
<organism evidence="4 5">
    <name type="scientific">Amphibalanus amphitrite</name>
    <name type="common">Striped barnacle</name>
    <name type="synonym">Balanus amphitrite</name>
    <dbReference type="NCBI Taxonomy" id="1232801"/>
    <lineage>
        <taxon>Eukaryota</taxon>
        <taxon>Metazoa</taxon>
        <taxon>Ecdysozoa</taxon>
        <taxon>Arthropoda</taxon>
        <taxon>Crustacea</taxon>
        <taxon>Multicrustacea</taxon>
        <taxon>Cirripedia</taxon>
        <taxon>Thoracica</taxon>
        <taxon>Thoracicalcarea</taxon>
        <taxon>Balanomorpha</taxon>
        <taxon>Balanoidea</taxon>
        <taxon>Balanidae</taxon>
        <taxon>Amphibalaninae</taxon>
        <taxon>Amphibalanus</taxon>
    </lineage>
</organism>
<evidence type="ECO:0000259" key="2">
    <source>
        <dbReference type="Pfam" id="PF23415"/>
    </source>
</evidence>
<feature type="domain" description="Microtubule-associated protein 1A/B/S-like MBL-like" evidence="3">
    <location>
        <begin position="182"/>
        <end position="444"/>
    </location>
</feature>
<evidence type="ECO:0000313" key="5">
    <source>
        <dbReference type="Proteomes" id="UP000440578"/>
    </source>
</evidence>
<proteinExistence type="predicted"/>
<protein>
    <submittedName>
        <fullName evidence="4">Microtubule-associated protein futsch</fullName>
    </submittedName>
</protein>
<feature type="domain" description="Microtubule-associated protein 1B/S N-terminal" evidence="2">
    <location>
        <begin position="5"/>
        <end position="175"/>
    </location>
</feature>
<keyword evidence="5" id="KW-1185">Reference proteome</keyword>